<evidence type="ECO:0000256" key="1">
    <source>
        <dbReference type="SAM" id="Phobius"/>
    </source>
</evidence>
<organism evidence="2 3">
    <name type="scientific">Mycena indigotica</name>
    <dbReference type="NCBI Taxonomy" id="2126181"/>
    <lineage>
        <taxon>Eukaryota</taxon>
        <taxon>Fungi</taxon>
        <taxon>Dikarya</taxon>
        <taxon>Basidiomycota</taxon>
        <taxon>Agaricomycotina</taxon>
        <taxon>Agaricomycetes</taxon>
        <taxon>Agaricomycetidae</taxon>
        <taxon>Agaricales</taxon>
        <taxon>Marasmiineae</taxon>
        <taxon>Mycenaceae</taxon>
        <taxon>Mycena</taxon>
    </lineage>
</organism>
<dbReference type="OrthoDB" id="3048383at2759"/>
<keyword evidence="3" id="KW-1185">Reference proteome</keyword>
<protein>
    <submittedName>
        <fullName evidence="2">Uncharacterized protein</fullName>
    </submittedName>
</protein>
<feature type="transmembrane region" description="Helical" evidence="1">
    <location>
        <begin position="21"/>
        <end position="43"/>
    </location>
</feature>
<dbReference type="RefSeq" id="XP_037214653.1">
    <property type="nucleotide sequence ID" value="XM_037368685.1"/>
</dbReference>
<reference evidence="2" key="1">
    <citation type="submission" date="2020-05" db="EMBL/GenBank/DDBJ databases">
        <title>Mycena genomes resolve the evolution of fungal bioluminescence.</title>
        <authorList>
            <person name="Tsai I.J."/>
        </authorList>
    </citation>
    <scope>NUCLEOTIDE SEQUENCE</scope>
    <source>
        <strain evidence="2">171206Taipei</strain>
    </source>
</reference>
<comment type="caution">
    <text evidence="2">The sequence shown here is derived from an EMBL/GenBank/DDBJ whole genome shotgun (WGS) entry which is preliminary data.</text>
</comment>
<evidence type="ECO:0000313" key="3">
    <source>
        <dbReference type="Proteomes" id="UP000636479"/>
    </source>
</evidence>
<dbReference type="AlphaFoldDB" id="A0A8H6S4K7"/>
<keyword evidence="1" id="KW-0812">Transmembrane</keyword>
<evidence type="ECO:0000313" key="2">
    <source>
        <dbReference type="EMBL" id="KAF7291926.1"/>
    </source>
</evidence>
<keyword evidence="1" id="KW-1133">Transmembrane helix</keyword>
<gene>
    <name evidence="2" type="ORF">MIND_01218000</name>
</gene>
<accession>A0A8H6S4K7</accession>
<proteinExistence type="predicted"/>
<keyword evidence="1" id="KW-0472">Membrane</keyword>
<name>A0A8H6S4K7_9AGAR</name>
<sequence length="675" mass="76288">MLPSFSSFCGLVVFLLPVNKIIAALVAGILGLVLGFYTFMTILPLIQFDSPYRTPFSNAIWGLSRFCALLFYQPTRSASPATSPATLVDNMIVRAISPSVGRRERDVSALIWTVSSLSDDTEPQNFIETIPDAMWGSSEQHHGNVALMTRLCASEEVNLPYRIAELWRSRNDGLLTSDAIEKRDAACLKAFWALCNISAPHPTTPFILPPILEHIPLYPDSPHSPYSNVISSPFYISMKTMANWSGIGWLQMYLQQHASRWAGSAYSDPVRRYLFRSFLFSSSEIRAAMLTLKLSITNSKQFDMVSRELCTSVSHRLFFDYLQTATTCGLLPYRWQETLDTIYLNDLRSTISENALRELESTIDTVFSKVRRVPRLWEQAAAQTVMRVLCGLWRPQKAREIPMGIIAYLKYLGKDASRNSQVSLLFAGLYRHLWRCFPSTIALYSIESSAASANSHHSETALHDMLAVLWMSIDLTMESTGTARLPPPSEDESNAVIEALAICASPLALAVMLVVKAVLLWGQTNTAIPFALVRKRLFELNHLHSTDLGGKLEDVVIILSYLFEQRTVIAVTDVLRVINALRSLTFLKPYDRNDDLIVHDLHQTRFAHGLMKISHLPTQQWHLVVRRVFESPVFDAPEGLERFHWITEPAAQENLRIVQRQMAKFRDVEQFAIEL</sequence>
<dbReference type="GeneID" id="59351201"/>
<dbReference type="Proteomes" id="UP000636479">
    <property type="component" value="Unassembled WGS sequence"/>
</dbReference>
<dbReference type="EMBL" id="JACAZF010000012">
    <property type="protein sequence ID" value="KAF7291926.1"/>
    <property type="molecule type" value="Genomic_DNA"/>
</dbReference>